<name>A0A1H9XKG4_9PSEU</name>
<keyword evidence="2" id="KW-1185">Reference proteome</keyword>
<dbReference type="Proteomes" id="UP000199028">
    <property type="component" value="Unassembled WGS sequence"/>
</dbReference>
<accession>A0A1H9XKG4</accession>
<evidence type="ECO:0000313" key="1">
    <source>
        <dbReference type="EMBL" id="SES46688.1"/>
    </source>
</evidence>
<dbReference type="AlphaFoldDB" id="A0A1H9XKG4"/>
<proteinExistence type="predicted"/>
<protein>
    <submittedName>
        <fullName evidence="1">Uncharacterized protein</fullName>
    </submittedName>
</protein>
<reference evidence="2" key="1">
    <citation type="submission" date="2016-10" db="EMBL/GenBank/DDBJ databases">
        <authorList>
            <person name="Varghese N."/>
            <person name="Submissions S."/>
        </authorList>
    </citation>
    <scope>NUCLEOTIDE SEQUENCE [LARGE SCALE GENOMIC DNA]</scope>
    <source>
        <strain evidence="2">CGMCC 4.578</strain>
    </source>
</reference>
<gene>
    <name evidence="1" type="ORF">SAMN05216195_115189</name>
</gene>
<evidence type="ECO:0000313" key="2">
    <source>
        <dbReference type="Proteomes" id="UP000199028"/>
    </source>
</evidence>
<dbReference type="EMBL" id="FOFT01000015">
    <property type="protein sequence ID" value="SES46688.1"/>
    <property type="molecule type" value="Genomic_DNA"/>
</dbReference>
<organism evidence="1 2">
    <name type="scientific">Lentzea flaviverrucosa</name>
    <dbReference type="NCBI Taxonomy" id="200379"/>
    <lineage>
        <taxon>Bacteria</taxon>
        <taxon>Bacillati</taxon>
        <taxon>Actinomycetota</taxon>
        <taxon>Actinomycetes</taxon>
        <taxon>Pseudonocardiales</taxon>
        <taxon>Pseudonocardiaceae</taxon>
        <taxon>Lentzea</taxon>
    </lineage>
</organism>
<sequence>MTLDPFSLGLEDEVTAAPRRLLNLAETALLARRDVRLTAERGRTMAELAETLSTQDRSATVIAREANGTEWTLSVGTVEAAQP</sequence>
<dbReference type="RefSeq" id="WP_090070848.1">
    <property type="nucleotide sequence ID" value="NZ_FOFT01000015.1"/>
</dbReference>